<evidence type="ECO:0000313" key="3">
    <source>
        <dbReference type="Proteomes" id="UP000272400"/>
    </source>
</evidence>
<dbReference type="SUPFAM" id="SSF47413">
    <property type="entry name" value="lambda repressor-like DNA-binding domains"/>
    <property type="match status" value="1"/>
</dbReference>
<evidence type="ECO:0000313" key="2">
    <source>
        <dbReference type="EMBL" id="ROO90614.1"/>
    </source>
</evidence>
<accession>A0A3N1DAS6</accession>
<dbReference type="Pfam" id="PF13560">
    <property type="entry name" value="HTH_31"/>
    <property type="match status" value="1"/>
</dbReference>
<organism evidence="2 3">
    <name type="scientific">Actinocorallia herbida</name>
    <dbReference type="NCBI Taxonomy" id="58109"/>
    <lineage>
        <taxon>Bacteria</taxon>
        <taxon>Bacillati</taxon>
        <taxon>Actinomycetota</taxon>
        <taxon>Actinomycetes</taxon>
        <taxon>Streptosporangiales</taxon>
        <taxon>Thermomonosporaceae</taxon>
        <taxon>Actinocorallia</taxon>
    </lineage>
</organism>
<protein>
    <submittedName>
        <fullName evidence="2">Helix-turn-helix protein</fullName>
    </submittedName>
</protein>
<dbReference type="AlphaFoldDB" id="A0A3N1DAS6"/>
<dbReference type="PROSITE" id="PS50943">
    <property type="entry name" value="HTH_CROC1"/>
    <property type="match status" value="1"/>
</dbReference>
<feature type="domain" description="HTH cro/C1-type" evidence="1">
    <location>
        <begin position="40"/>
        <end position="88"/>
    </location>
</feature>
<dbReference type="PANTHER" id="PTHR35010">
    <property type="entry name" value="BLL4672 PROTEIN-RELATED"/>
    <property type="match status" value="1"/>
</dbReference>
<gene>
    <name evidence="2" type="ORF">EDD29_8346</name>
</gene>
<dbReference type="GO" id="GO:0003677">
    <property type="term" value="F:DNA binding"/>
    <property type="evidence" value="ECO:0007669"/>
    <property type="project" value="InterPro"/>
</dbReference>
<dbReference type="PANTHER" id="PTHR35010:SF2">
    <property type="entry name" value="BLL4672 PROTEIN"/>
    <property type="match status" value="1"/>
</dbReference>
<keyword evidence="3" id="KW-1185">Reference proteome</keyword>
<dbReference type="CDD" id="cd00093">
    <property type="entry name" value="HTH_XRE"/>
    <property type="match status" value="1"/>
</dbReference>
<dbReference type="Gene3D" id="1.10.260.40">
    <property type="entry name" value="lambda repressor-like DNA-binding domains"/>
    <property type="match status" value="1"/>
</dbReference>
<dbReference type="EMBL" id="RJKE01000001">
    <property type="protein sequence ID" value="ROO90614.1"/>
    <property type="molecule type" value="Genomic_DNA"/>
</dbReference>
<dbReference type="Pfam" id="PF17765">
    <property type="entry name" value="MLTR_LBD"/>
    <property type="match status" value="1"/>
</dbReference>
<evidence type="ECO:0000259" key="1">
    <source>
        <dbReference type="PROSITE" id="PS50943"/>
    </source>
</evidence>
<name>A0A3N1DAS6_9ACTN</name>
<dbReference type="SMART" id="SM00530">
    <property type="entry name" value="HTH_XRE"/>
    <property type="match status" value="1"/>
</dbReference>
<proteinExistence type="predicted"/>
<comment type="caution">
    <text evidence="2">The sequence shown here is derived from an EMBL/GenBank/DDBJ whole genome shotgun (WGS) entry which is preliminary data.</text>
</comment>
<dbReference type="InterPro" id="IPR001387">
    <property type="entry name" value="Cro/C1-type_HTH"/>
</dbReference>
<dbReference type="Proteomes" id="UP000272400">
    <property type="component" value="Unassembled WGS sequence"/>
</dbReference>
<dbReference type="InterPro" id="IPR010982">
    <property type="entry name" value="Lambda_DNA-bd_dom_sf"/>
</dbReference>
<dbReference type="Gene3D" id="3.30.450.180">
    <property type="match status" value="1"/>
</dbReference>
<reference evidence="2 3" key="1">
    <citation type="submission" date="2018-11" db="EMBL/GenBank/DDBJ databases">
        <title>Sequencing the genomes of 1000 actinobacteria strains.</title>
        <authorList>
            <person name="Klenk H.-P."/>
        </authorList>
    </citation>
    <scope>NUCLEOTIDE SEQUENCE [LARGE SCALE GENOMIC DNA]</scope>
    <source>
        <strain evidence="2 3">DSM 44254</strain>
    </source>
</reference>
<sequence>MGDARPVDRASLAAFLRSRRERVRPEDAGLTRGPRRRTPGLRREEVARLAGMSVDYYIRLEQARGPHPSRQILAAVARALRLGDAERVHLFRLAGESPEPPPGPPSEVPQAVLHLLDRLDDTPAFVLDAKWEPLAWNAMADALLGLTALPPKARNITRGLFLTPGVRLADLTPEQRDFARGCVNDLRRALARYPHDPGVTGLIAELERSPDFRALWAEHGVEVRSGQEKTIRHPRVGTITLHCDSLLVPDRDQRVVLYTAAPGTPAHEALRLLRVIGAQDLRVEDQTRWG</sequence>
<dbReference type="InterPro" id="IPR041413">
    <property type="entry name" value="MLTR_LBD"/>
</dbReference>